<keyword evidence="3" id="KW-0808">Transferase</keyword>
<dbReference type="EMBL" id="JAGSHT010000010">
    <property type="protein sequence ID" value="MBZ2196618.1"/>
    <property type="molecule type" value="Genomic_DNA"/>
</dbReference>
<keyword evidence="4 7" id="KW-0547">Nucleotide-binding</keyword>
<dbReference type="PROSITE" id="PS50011">
    <property type="entry name" value="PROTEIN_KINASE_DOM"/>
    <property type="match status" value="1"/>
</dbReference>
<evidence type="ECO:0000259" key="10">
    <source>
        <dbReference type="PROSITE" id="PS50011"/>
    </source>
</evidence>
<keyword evidence="12" id="KW-1185">Reference proteome</keyword>
<comment type="caution">
    <text evidence="11">The sequence shown here is derived from an EMBL/GenBank/DDBJ whole genome shotgun (WGS) entry which is preliminary data.</text>
</comment>
<dbReference type="InterPro" id="IPR011009">
    <property type="entry name" value="Kinase-like_dom_sf"/>
</dbReference>
<feature type="region of interest" description="Disordered" evidence="8">
    <location>
        <begin position="342"/>
        <end position="495"/>
    </location>
</feature>
<accession>A0ABS7S9L8</accession>
<dbReference type="InterPro" id="IPR017441">
    <property type="entry name" value="Protein_kinase_ATP_BS"/>
</dbReference>
<feature type="compositionally biased region" description="Low complexity" evidence="8">
    <location>
        <begin position="410"/>
        <end position="422"/>
    </location>
</feature>
<feature type="domain" description="Protein kinase" evidence="10">
    <location>
        <begin position="15"/>
        <end position="294"/>
    </location>
</feature>
<reference evidence="11 12" key="1">
    <citation type="submission" date="2021-04" db="EMBL/GenBank/DDBJ databases">
        <title>Ruania sp. nov., isolated from sandy soil of mangrove forest.</title>
        <authorList>
            <person name="Ge X."/>
            <person name="Huang R."/>
            <person name="Liu W."/>
        </authorList>
    </citation>
    <scope>NUCLEOTIDE SEQUENCE [LARGE SCALE GENOMIC DNA]</scope>
    <source>
        <strain evidence="11 12">N2-46</strain>
    </source>
</reference>
<keyword evidence="9" id="KW-0812">Transmembrane</keyword>
<dbReference type="GO" id="GO:0016301">
    <property type="term" value="F:kinase activity"/>
    <property type="evidence" value="ECO:0007669"/>
    <property type="project" value="UniProtKB-KW"/>
</dbReference>
<dbReference type="PROSITE" id="PS00108">
    <property type="entry name" value="PROTEIN_KINASE_ST"/>
    <property type="match status" value="1"/>
</dbReference>
<dbReference type="InterPro" id="IPR000719">
    <property type="entry name" value="Prot_kinase_dom"/>
</dbReference>
<proteinExistence type="predicted"/>
<keyword evidence="9" id="KW-0472">Membrane</keyword>
<feature type="compositionally biased region" description="Pro residues" evidence="8">
    <location>
        <begin position="430"/>
        <end position="459"/>
    </location>
</feature>
<name>A0ABS7S9L8_9MICO</name>
<gene>
    <name evidence="11" type="ORF">KCQ71_10665</name>
</gene>
<keyword evidence="5 11" id="KW-0418">Kinase</keyword>
<feature type="compositionally biased region" description="Pro residues" evidence="8">
    <location>
        <begin position="395"/>
        <end position="409"/>
    </location>
</feature>
<evidence type="ECO:0000256" key="8">
    <source>
        <dbReference type="SAM" id="MobiDB-lite"/>
    </source>
</evidence>
<feature type="compositionally biased region" description="Low complexity" evidence="8">
    <location>
        <begin position="364"/>
        <end position="394"/>
    </location>
</feature>
<dbReference type="SMART" id="SM00220">
    <property type="entry name" value="S_TKc"/>
    <property type="match status" value="1"/>
</dbReference>
<feature type="binding site" evidence="7">
    <location>
        <position position="44"/>
    </location>
    <ligand>
        <name>ATP</name>
        <dbReference type="ChEBI" id="CHEBI:30616"/>
    </ligand>
</feature>
<evidence type="ECO:0000256" key="3">
    <source>
        <dbReference type="ARBA" id="ARBA00022679"/>
    </source>
</evidence>
<feature type="transmembrane region" description="Helical" evidence="9">
    <location>
        <begin position="520"/>
        <end position="539"/>
    </location>
</feature>
<evidence type="ECO:0000256" key="2">
    <source>
        <dbReference type="ARBA" id="ARBA00022527"/>
    </source>
</evidence>
<dbReference type="SUPFAM" id="SSF56112">
    <property type="entry name" value="Protein kinase-like (PK-like)"/>
    <property type="match status" value="1"/>
</dbReference>
<dbReference type="Pfam" id="PF00069">
    <property type="entry name" value="Pkinase"/>
    <property type="match status" value="1"/>
</dbReference>
<evidence type="ECO:0000256" key="6">
    <source>
        <dbReference type="ARBA" id="ARBA00022840"/>
    </source>
</evidence>
<evidence type="ECO:0000313" key="11">
    <source>
        <dbReference type="EMBL" id="MBZ2196618.1"/>
    </source>
</evidence>
<dbReference type="PANTHER" id="PTHR43289">
    <property type="entry name" value="MITOGEN-ACTIVATED PROTEIN KINASE KINASE KINASE 20-RELATED"/>
    <property type="match status" value="1"/>
</dbReference>
<keyword evidence="2" id="KW-0723">Serine/threonine-protein kinase</keyword>
<dbReference type="EC" id="2.7.11.1" evidence="1"/>
<sequence length="687" mass="71921">MTEQRIQPPPEIPGYVYKYPIGHGGFSDVYLYQQLMPRRDVAIKVLRTDALTDASRRQFSAEANLMARLSNHTNIASIYSSDVDGDGQPYLVMEYCSGGSLGEHYRNFPLSVKDVLTLGVRLSSALEAAHRAGIVHRDIKPANILLTEYGVPVLSDFGISTIDEDFPDATIARAQVYATVGAGSADIDTSDSIGLSLPWAAPETLAEPPTSDTRSDRYSLAATLYSLLEGRSPHEVPGGPNGASHLTGRIHTGFVAQMQRSDVPPSLRALLRRGLSYDPDARFDSSIAMAQALQDVQRELGFEVTPLEVPKGATPAPEPPDPGETRMRPRAAHEVVRMPVPEGHHTLAPGEVLPDPDPAPAAGPLPSTAAAPSAPTAGTGSAPSTPTASTASAPSTPPVATPSAVPPAAPYGYGAPGATPPAQRELYRPQPAPVRPNPAPAVGPNPPNHGGPQAAPPHRGPGQGAHPSGLSHPNQYRTPDAPPDPGRYAVSAPWQGATGQSSGGYVGGFVGTPSRGRGRAVLIVIGIVLVIAAIGFAAWRLSRPEPPASFDGRAIDNVEVAPNNGGAFVVTVPAGLTDPEDVEFRVIDPGAGDPVGDGDDVTVSTDYSGWYDQIEITLNPTETLSYGAEVTMPRDDLIAALGDDVPDLREGMILLVAAPEAYFVNVAPQLEVNSSSAQLVLVLIVES</sequence>
<protein>
    <recommendedName>
        <fullName evidence="1">non-specific serine/threonine protein kinase</fullName>
        <ecNumber evidence="1">2.7.11.1</ecNumber>
    </recommendedName>
</protein>
<evidence type="ECO:0000256" key="9">
    <source>
        <dbReference type="SAM" id="Phobius"/>
    </source>
</evidence>
<dbReference type="Gene3D" id="1.10.510.10">
    <property type="entry name" value="Transferase(Phosphotransferase) domain 1"/>
    <property type="match status" value="1"/>
</dbReference>
<evidence type="ECO:0000256" key="4">
    <source>
        <dbReference type="ARBA" id="ARBA00022741"/>
    </source>
</evidence>
<organism evidence="11 12">
    <name type="scientific">Occultella gossypii</name>
    <dbReference type="NCBI Taxonomy" id="2800820"/>
    <lineage>
        <taxon>Bacteria</taxon>
        <taxon>Bacillati</taxon>
        <taxon>Actinomycetota</taxon>
        <taxon>Actinomycetes</taxon>
        <taxon>Micrococcales</taxon>
        <taxon>Ruaniaceae</taxon>
        <taxon>Occultella</taxon>
    </lineage>
</organism>
<dbReference type="PANTHER" id="PTHR43289:SF6">
    <property type="entry name" value="SERINE_THREONINE-PROTEIN KINASE NEKL-3"/>
    <property type="match status" value="1"/>
</dbReference>
<dbReference type="PROSITE" id="PS00107">
    <property type="entry name" value="PROTEIN_KINASE_ATP"/>
    <property type="match status" value="1"/>
</dbReference>
<feature type="region of interest" description="Disordered" evidence="8">
    <location>
        <begin position="304"/>
        <end position="328"/>
    </location>
</feature>
<dbReference type="RefSeq" id="WP_223405637.1">
    <property type="nucleotide sequence ID" value="NZ_JAGSHT010000010.1"/>
</dbReference>
<dbReference type="CDD" id="cd14014">
    <property type="entry name" value="STKc_PknB_like"/>
    <property type="match status" value="1"/>
</dbReference>
<evidence type="ECO:0000256" key="1">
    <source>
        <dbReference type="ARBA" id="ARBA00012513"/>
    </source>
</evidence>
<evidence type="ECO:0000313" key="12">
    <source>
        <dbReference type="Proteomes" id="UP000826651"/>
    </source>
</evidence>
<dbReference type="Proteomes" id="UP000826651">
    <property type="component" value="Unassembled WGS sequence"/>
</dbReference>
<keyword evidence="6 7" id="KW-0067">ATP-binding</keyword>
<evidence type="ECO:0000256" key="7">
    <source>
        <dbReference type="PROSITE-ProRule" id="PRU10141"/>
    </source>
</evidence>
<evidence type="ECO:0000256" key="5">
    <source>
        <dbReference type="ARBA" id="ARBA00022777"/>
    </source>
</evidence>
<keyword evidence="9" id="KW-1133">Transmembrane helix</keyword>
<dbReference type="InterPro" id="IPR008271">
    <property type="entry name" value="Ser/Thr_kinase_AS"/>
</dbReference>